<evidence type="ECO:0000256" key="2">
    <source>
        <dbReference type="ARBA" id="ARBA00022490"/>
    </source>
</evidence>
<dbReference type="GO" id="GO:0000278">
    <property type="term" value="P:mitotic cell cycle"/>
    <property type="evidence" value="ECO:0007669"/>
    <property type="project" value="TreeGrafter"/>
</dbReference>
<dbReference type="InterPro" id="IPR051185">
    <property type="entry name" value="ASPM"/>
</dbReference>
<protein>
    <submittedName>
        <fullName evidence="7">Uncharacterized protein</fullName>
    </submittedName>
</protein>
<evidence type="ECO:0000256" key="1">
    <source>
        <dbReference type="ARBA" id="ARBA00004496"/>
    </source>
</evidence>
<dbReference type="GO" id="GO:0005737">
    <property type="term" value="C:cytoplasm"/>
    <property type="evidence" value="ECO:0007669"/>
    <property type="project" value="UniProtKB-SubCell"/>
</dbReference>
<feature type="compositionally biased region" description="Low complexity" evidence="5">
    <location>
        <begin position="724"/>
        <end position="743"/>
    </location>
</feature>
<feature type="transmembrane region" description="Helical" evidence="6">
    <location>
        <begin position="791"/>
        <end position="810"/>
    </location>
</feature>
<evidence type="ECO:0000313" key="8">
    <source>
        <dbReference type="Proteomes" id="UP001314263"/>
    </source>
</evidence>
<keyword evidence="4" id="KW-0112">Calmodulin-binding</keyword>
<dbReference type="Gene3D" id="1.20.5.190">
    <property type="match status" value="2"/>
</dbReference>
<dbReference type="GO" id="GO:0051295">
    <property type="term" value="P:establishment of meiotic spindle localization"/>
    <property type="evidence" value="ECO:0007669"/>
    <property type="project" value="TreeGrafter"/>
</dbReference>
<dbReference type="GO" id="GO:0005516">
    <property type="term" value="F:calmodulin binding"/>
    <property type="evidence" value="ECO:0007669"/>
    <property type="project" value="UniProtKB-KW"/>
</dbReference>
<dbReference type="PANTHER" id="PTHR22706:SF1">
    <property type="entry name" value="ASSEMBLY FACTOR FOR SPINDLE MICROTUBULES"/>
    <property type="match status" value="1"/>
</dbReference>
<dbReference type="Pfam" id="PF00612">
    <property type="entry name" value="IQ"/>
    <property type="match status" value="4"/>
</dbReference>
<comment type="caution">
    <text evidence="7">The sequence shown here is derived from an EMBL/GenBank/DDBJ whole genome shotgun (WGS) entry which is preliminary data.</text>
</comment>
<dbReference type="GO" id="GO:0007051">
    <property type="term" value="P:spindle organization"/>
    <property type="evidence" value="ECO:0007669"/>
    <property type="project" value="TreeGrafter"/>
</dbReference>
<accession>A0AAV1I3A7</accession>
<reference evidence="7 8" key="1">
    <citation type="submission" date="2023-10" db="EMBL/GenBank/DDBJ databases">
        <authorList>
            <person name="Maclean D."/>
            <person name="Macfadyen A."/>
        </authorList>
    </citation>
    <scope>NUCLEOTIDE SEQUENCE [LARGE SCALE GENOMIC DNA]</scope>
</reference>
<dbReference type="Proteomes" id="UP001314263">
    <property type="component" value="Unassembled WGS sequence"/>
</dbReference>
<dbReference type="GO" id="GO:0000922">
    <property type="term" value="C:spindle pole"/>
    <property type="evidence" value="ECO:0007669"/>
    <property type="project" value="TreeGrafter"/>
</dbReference>
<name>A0AAV1I3A7_9CHLO</name>
<organism evidence="7 8">
    <name type="scientific">Coccomyxa viridis</name>
    <dbReference type="NCBI Taxonomy" id="1274662"/>
    <lineage>
        <taxon>Eukaryota</taxon>
        <taxon>Viridiplantae</taxon>
        <taxon>Chlorophyta</taxon>
        <taxon>core chlorophytes</taxon>
        <taxon>Trebouxiophyceae</taxon>
        <taxon>Trebouxiophyceae incertae sedis</taxon>
        <taxon>Coccomyxaceae</taxon>
        <taxon>Coccomyxa</taxon>
    </lineage>
</organism>
<evidence type="ECO:0000256" key="5">
    <source>
        <dbReference type="SAM" id="MobiDB-lite"/>
    </source>
</evidence>
<gene>
    <name evidence="7" type="ORF">CVIRNUC_004160</name>
</gene>
<dbReference type="InterPro" id="IPR027417">
    <property type="entry name" value="P-loop_NTPase"/>
</dbReference>
<comment type="subcellular location">
    <subcellularLocation>
        <location evidence="1">Cytoplasm</location>
    </subcellularLocation>
</comment>
<dbReference type="AlphaFoldDB" id="A0AAV1I3A7"/>
<dbReference type="SMART" id="SM00015">
    <property type="entry name" value="IQ"/>
    <property type="match status" value="4"/>
</dbReference>
<sequence length="814" mass="85047">MRQPRRSRRRRNPYEGRKQGAEVTSGGSHDTGTKALATSHDSDSSTPRVLFTYVDKLDTGLDLRVVLRTAMPSEGGLPHLDIIISGQALPEPGILRWGLVAKQTFSGLAGDRTLPHRTWWPDGTQRVPHWLEFGDVATPFTASAILGGTSEPAEGVSIPIQTQDLSWVQDIWFAILDSTKASPETFLASASSGLAEWNVELHSILAQPAAPAPPAGADVECNAATTLQSIWRGRAARLALQQRIQAIIKLQAHWRGRSARLLLKQDRSAQVVPPSGQFQPATTRLPVPLSASSAIVQRPISTGYGGLETDVDALLQQCMSALFAQDLERDAATTLQSIWRGRAARLTAQQRLQAITTLQAHWRAQSARRLYRQDRAAQVNPSQLRTIQLRGPLSTTTAIMQRQVSGPIGPCQGCLLPAISRASLGCRLRRGGAGADATTVVVLSAHFAGSNASRAPEGHEQLSSLMSGGSAILATIEATGAFQSAFHLTLAAGPILVARPLHPQTLQQLWLAACQSARLPISGFMAPTGSFLEATLVAADAAPLLLGPAAWCAWPSAAMLPRGMGIFQPKSALASRWRGQTWAARSPCRGGNGALTFALTATTGLPAGFVLGRPGTLTPSSRRVLLITSGPHLSTRTGRVSRAGRNAGWPQPQRLPGAALLHGAAAAWAVGHMATAAMPLPSAAVGSPAPGQPAAPDSRVIDITARAGAQPEEPGIPALQEQPASPAGSVASLSGAAGDGARSAPQSAASVLRQAACGALAGGAHSVQRCISAGRSALHMCGAAERTALRASYYAAGAAAGIGLGLCLIARRRS</sequence>
<dbReference type="CDD" id="cd23767">
    <property type="entry name" value="IQCD"/>
    <property type="match status" value="1"/>
</dbReference>
<keyword evidence="6" id="KW-1133">Transmembrane helix</keyword>
<evidence type="ECO:0000256" key="6">
    <source>
        <dbReference type="SAM" id="Phobius"/>
    </source>
</evidence>
<dbReference type="SUPFAM" id="SSF52540">
    <property type="entry name" value="P-loop containing nucleoside triphosphate hydrolases"/>
    <property type="match status" value="2"/>
</dbReference>
<keyword evidence="6" id="KW-0472">Membrane</keyword>
<feature type="region of interest" description="Disordered" evidence="5">
    <location>
        <begin position="711"/>
        <end position="743"/>
    </location>
</feature>
<dbReference type="InterPro" id="IPR000048">
    <property type="entry name" value="IQ_motif_EF-hand-BS"/>
</dbReference>
<keyword evidence="2" id="KW-0963">Cytoplasm</keyword>
<dbReference type="EMBL" id="CAUYUE010000005">
    <property type="protein sequence ID" value="CAK0774353.1"/>
    <property type="molecule type" value="Genomic_DNA"/>
</dbReference>
<dbReference type="PROSITE" id="PS50096">
    <property type="entry name" value="IQ"/>
    <property type="match status" value="4"/>
</dbReference>
<feature type="compositionally biased region" description="Basic residues" evidence="5">
    <location>
        <begin position="1"/>
        <end position="11"/>
    </location>
</feature>
<feature type="region of interest" description="Disordered" evidence="5">
    <location>
        <begin position="1"/>
        <end position="45"/>
    </location>
</feature>
<evidence type="ECO:0000256" key="3">
    <source>
        <dbReference type="ARBA" id="ARBA00022737"/>
    </source>
</evidence>
<keyword evidence="3" id="KW-0677">Repeat</keyword>
<evidence type="ECO:0000256" key="4">
    <source>
        <dbReference type="ARBA" id="ARBA00022860"/>
    </source>
</evidence>
<evidence type="ECO:0000313" key="7">
    <source>
        <dbReference type="EMBL" id="CAK0774353.1"/>
    </source>
</evidence>
<proteinExistence type="predicted"/>
<keyword evidence="8" id="KW-1185">Reference proteome</keyword>
<dbReference type="PANTHER" id="PTHR22706">
    <property type="entry name" value="ASSEMBLY FACTOR FOR SPINDLE MICROTUBULES"/>
    <property type="match status" value="1"/>
</dbReference>
<keyword evidence="6" id="KW-0812">Transmembrane</keyword>